<proteinExistence type="inferred from homology"/>
<dbReference type="OrthoDB" id="6093671at2759"/>
<keyword evidence="3 5" id="KW-0949">S-adenosyl-L-methionine</keyword>
<accession>A0A1Y1ZDE4</accession>
<dbReference type="EMBL" id="MCFE01000002">
    <property type="protein sequence ID" value="ORY08239.1"/>
    <property type="molecule type" value="Genomic_DNA"/>
</dbReference>
<dbReference type="PANTHER" id="PTHR22807:SF16">
    <property type="entry name" value="SAM-DEPENDENT MTASE RSMB_NOP-TYPE DOMAIN-CONTAINING PROTEIN"/>
    <property type="match status" value="1"/>
</dbReference>
<dbReference type="AlphaFoldDB" id="A0A1Y1ZDE4"/>
<dbReference type="SUPFAM" id="SSF53335">
    <property type="entry name" value="S-adenosyl-L-methionine-dependent methyltransferases"/>
    <property type="match status" value="1"/>
</dbReference>
<organism evidence="7 8">
    <name type="scientific">Basidiobolus meristosporus CBS 931.73</name>
    <dbReference type="NCBI Taxonomy" id="1314790"/>
    <lineage>
        <taxon>Eukaryota</taxon>
        <taxon>Fungi</taxon>
        <taxon>Fungi incertae sedis</taxon>
        <taxon>Zoopagomycota</taxon>
        <taxon>Entomophthoromycotina</taxon>
        <taxon>Basidiobolomycetes</taxon>
        <taxon>Basidiobolales</taxon>
        <taxon>Basidiobolaceae</taxon>
        <taxon>Basidiobolus</taxon>
    </lineage>
</organism>
<dbReference type="InParanoid" id="A0A1Y1ZDE4"/>
<evidence type="ECO:0000256" key="3">
    <source>
        <dbReference type="ARBA" id="ARBA00022691"/>
    </source>
</evidence>
<dbReference type="InterPro" id="IPR029063">
    <property type="entry name" value="SAM-dependent_MTases_sf"/>
</dbReference>
<dbReference type="Gene3D" id="3.40.50.150">
    <property type="entry name" value="Vaccinia Virus protein VP39"/>
    <property type="match status" value="1"/>
</dbReference>
<dbReference type="GO" id="GO:0003723">
    <property type="term" value="F:RNA binding"/>
    <property type="evidence" value="ECO:0007669"/>
    <property type="project" value="UniProtKB-UniRule"/>
</dbReference>
<feature type="binding site" evidence="5">
    <location>
        <position position="176"/>
    </location>
    <ligand>
        <name>S-adenosyl-L-methionine</name>
        <dbReference type="ChEBI" id="CHEBI:59789"/>
    </ligand>
</feature>
<evidence type="ECO:0000256" key="2">
    <source>
        <dbReference type="ARBA" id="ARBA00022679"/>
    </source>
</evidence>
<evidence type="ECO:0000313" key="8">
    <source>
        <dbReference type="Proteomes" id="UP000193498"/>
    </source>
</evidence>
<comment type="caution">
    <text evidence="5">Lacks conserved residue(s) required for the propagation of feature annotation.</text>
</comment>
<dbReference type="PRINTS" id="PR02008">
    <property type="entry name" value="RCMTFAMILY"/>
</dbReference>
<dbReference type="PANTHER" id="PTHR22807">
    <property type="entry name" value="NOP2 YEAST -RELATED NOL1/NOP2/FMU SUN DOMAIN-CONTAINING"/>
    <property type="match status" value="1"/>
</dbReference>
<feature type="domain" description="SAM-dependent MTase RsmB/NOP-type" evidence="6">
    <location>
        <begin position="33"/>
        <end position="366"/>
    </location>
</feature>
<dbReference type="STRING" id="1314790.A0A1Y1ZDE4"/>
<keyword evidence="4 5" id="KW-0694">RNA-binding</keyword>
<dbReference type="PROSITE" id="PS51686">
    <property type="entry name" value="SAM_MT_RSMB_NOP"/>
    <property type="match status" value="1"/>
</dbReference>
<evidence type="ECO:0000313" key="7">
    <source>
        <dbReference type="EMBL" id="ORY08239.1"/>
    </source>
</evidence>
<dbReference type="InterPro" id="IPR049560">
    <property type="entry name" value="MeTrfase_RsmB-F_NOP2_cat"/>
</dbReference>
<keyword evidence="1 5" id="KW-0489">Methyltransferase</keyword>
<sequence>MTALSEGQQWSAKDQNFPPAFLKFLEENEIDPTIYGQSVNLPRYIRINPTLDEKEIVGELKKELNTDIWEVPGVPGFYGLDGTIKIASSALYKAGKVFGIDLSSGLAVYALDVRPDDHILDLCCAPGAKLCMIADSLGKDGSGTVTGVDISEHRAATCRSLLKKYKVFRARVFVHDGTTFNIHAPTVCVHPGRCVRKGGEKSHLKVGCSGPQVTEDAIVPEKAQKPFYAPRLLRDDPQHIHPDLLYDKYDKWGWDNFEKNFLNPDRINTITKLQKDLISRGWELLKSGGVLVYSTCSLSRKQNEEVIEWFIRNHQDCELQDIPHIEHLTYTKAKSHSDDIDLSKCARFEPLVSSTSGFFVARLKKK</sequence>
<dbReference type="Proteomes" id="UP000193498">
    <property type="component" value="Unassembled WGS sequence"/>
</dbReference>
<keyword evidence="8" id="KW-1185">Reference proteome</keyword>
<reference evidence="7 8" key="1">
    <citation type="submission" date="2016-07" db="EMBL/GenBank/DDBJ databases">
        <title>Pervasive Adenine N6-methylation of Active Genes in Fungi.</title>
        <authorList>
            <consortium name="DOE Joint Genome Institute"/>
            <person name="Mondo S.J."/>
            <person name="Dannebaum R.O."/>
            <person name="Kuo R.C."/>
            <person name="Labutti K."/>
            <person name="Haridas S."/>
            <person name="Kuo A."/>
            <person name="Salamov A."/>
            <person name="Ahrendt S.R."/>
            <person name="Lipzen A."/>
            <person name="Sullivan W."/>
            <person name="Andreopoulos W.B."/>
            <person name="Clum A."/>
            <person name="Lindquist E."/>
            <person name="Daum C."/>
            <person name="Ramamoorthy G.K."/>
            <person name="Gryganskyi A."/>
            <person name="Culley D."/>
            <person name="Magnuson J.K."/>
            <person name="James T.Y."/>
            <person name="O'Malley M.A."/>
            <person name="Stajich J.E."/>
            <person name="Spatafora J.W."/>
            <person name="Visel A."/>
            <person name="Grigoriev I.V."/>
        </authorList>
    </citation>
    <scope>NUCLEOTIDE SEQUENCE [LARGE SCALE GENOMIC DNA]</scope>
    <source>
        <strain evidence="7 8">CBS 931.73</strain>
    </source>
</reference>
<feature type="binding site" evidence="5">
    <location>
        <position position="149"/>
    </location>
    <ligand>
        <name>S-adenosyl-L-methionine</name>
        <dbReference type="ChEBI" id="CHEBI:59789"/>
    </ligand>
</feature>
<evidence type="ECO:0000259" key="6">
    <source>
        <dbReference type="PROSITE" id="PS51686"/>
    </source>
</evidence>
<comment type="similarity">
    <text evidence="5">Belongs to the class I-like SAM-binding methyltransferase superfamily. RsmB/NOP family.</text>
</comment>
<dbReference type="GO" id="GO:0008173">
    <property type="term" value="F:RNA methyltransferase activity"/>
    <property type="evidence" value="ECO:0007669"/>
    <property type="project" value="InterPro"/>
</dbReference>
<dbReference type="CDD" id="cd02440">
    <property type="entry name" value="AdoMet_MTases"/>
    <property type="match status" value="1"/>
</dbReference>
<gene>
    <name evidence="7" type="ORF">K493DRAFT_332384</name>
</gene>
<evidence type="ECO:0000256" key="1">
    <source>
        <dbReference type="ARBA" id="ARBA00022603"/>
    </source>
</evidence>
<feature type="active site" description="Nucleophile" evidence="5">
    <location>
        <position position="296"/>
    </location>
</feature>
<dbReference type="InterPro" id="IPR023267">
    <property type="entry name" value="RCMT"/>
</dbReference>
<dbReference type="InterPro" id="IPR001678">
    <property type="entry name" value="MeTrfase_RsmB-F_NOP2_dom"/>
</dbReference>
<evidence type="ECO:0000256" key="4">
    <source>
        <dbReference type="ARBA" id="ARBA00022884"/>
    </source>
</evidence>
<dbReference type="InterPro" id="IPR023269">
    <property type="entry name" value="RCMT_subfamily_9"/>
</dbReference>
<protein>
    <submittedName>
        <fullName evidence="7">S-adenosyl-L-methionine-dependent methyltransferase</fullName>
    </submittedName>
</protein>
<dbReference type="PRINTS" id="PR02010">
    <property type="entry name" value="RCMT9"/>
</dbReference>
<evidence type="ECO:0000256" key="5">
    <source>
        <dbReference type="PROSITE-ProRule" id="PRU01023"/>
    </source>
</evidence>
<name>A0A1Y1ZDE4_9FUNG</name>
<dbReference type="Pfam" id="PF01189">
    <property type="entry name" value="Methyltr_RsmB-F"/>
    <property type="match status" value="2"/>
</dbReference>
<keyword evidence="2 5" id="KW-0808">Transferase</keyword>
<dbReference type="GO" id="GO:0001510">
    <property type="term" value="P:RNA methylation"/>
    <property type="evidence" value="ECO:0007669"/>
    <property type="project" value="InterPro"/>
</dbReference>
<comment type="caution">
    <text evidence="7">The sequence shown here is derived from an EMBL/GenBank/DDBJ whole genome shotgun (WGS) entry which is preliminary data.</text>
</comment>